<feature type="compositionally biased region" description="Basic and acidic residues" evidence="1">
    <location>
        <begin position="299"/>
        <end position="323"/>
    </location>
</feature>
<feature type="compositionally biased region" description="Polar residues" evidence="1">
    <location>
        <begin position="358"/>
        <end position="379"/>
    </location>
</feature>
<dbReference type="InterPro" id="IPR019339">
    <property type="entry name" value="CIR_N_dom"/>
</dbReference>
<protein>
    <submittedName>
        <fullName evidence="3">Leukocyte receptor cluster member 1</fullName>
    </submittedName>
</protein>
<dbReference type="Pfam" id="PF10197">
    <property type="entry name" value="Cir_N"/>
    <property type="match status" value="1"/>
</dbReference>
<dbReference type="Proteomes" id="UP000198287">
    <property type="component" value="Unassembled WGS sequence"/>
</dbReference>
<feature type="compositionally biased region" description="Basic residues" evidence="1">
    <location>
        <begin position="222"/>
        <end position="232"/>
    </location>
</feature>
<accession>A0A226DZM7</accession>
<feature type="compositionally biased region" description="Basic residues" evidence="1">
    <location>
        <begin position="241"/>
        <end position="277"/>
    </location>
</feature>
<dbReference type="InterPro" id="IPR039875">
    <property type="entry name" value="LENG1-like"/>
</dbReference>
<dbReference type="STRING" id="158441.A0A226DZM7"/>
<dbReference type="PANTHER" id="PTHR22093">
    <property type="entry name" value="LEUKOCYTE RECEPTOR CLUSTER LRC MEMBER 1"/>
    <property type="match status" value="1"/>
</dbReference>
<dbReference type="PANTHER" id="PTHR22093:SF0">
    <property type="entry name" value="LEUKOCYTE RECEPTOR CLUSTER MEMBER 1"/>
    <property type="match status" value="1"/>
</dbReference>
<name>A0A226DZM7_FOLCA</name>
<feature type="region of interest" description="Disordered" evidence="1">
    <location>
        <begin position="349"/>
        <end position="379"/>
    </location>
</feature>
<dbReference type="SMART" id="SM01083">
    <property type="entry name" value="Cir_N"/>
    <property type="match status" value="1"/>
</dbReference>
<proteinExistence type="predicted"/>
<evidence type="ECO:0000256" key="1">
    <source>
        <dbReference type="SAM" id="MobiDB-lite"/>
    </source>
</evidence>
<keyword evidence="3" id="KW-0675">Receptor</keyword>
<reference evidence="3 4" key="1">
    <citation type="submission" date="2015-12" db="EMBL/GenBank/DDBJ databases">
        <title>The genome of Folsomia candida.</title>
        <authorList>
            <person name="Faddeeva A."/>
            <person name="Derks M.F."/>
            <person name="Anvar Y."/>
            <person name="Smit S."/>
            <person name="Van Straalen N."/>
            <person name="Roelofs D."/>
        </authorList>
    </citation>
    <scope>NUCLEOTIDE SEQUENCE [LARGE SCALE GENOMIC DNA]</scope>
    <source>
        <strain evidence="3 4">VU population</strain>
        <tissue evidence="3">Whole body</tissue>
    </source>
</reference>
<evidence type="ECO:0000259" key="2">
    <source>
        <dbReference type="SMART" id="SM01083"/>
    </source>
</evidence>
<feature type="region of interest" description="Disordered" evidence="1">
    <location>
        <begin position="209"/>
        <end position="323"/>
    </location>
</feature>
<organism evidence="3 4">
    <name type="scientific">Folsomia candida</name>
    <name type="common">Springtail</name>
    <dbReference type="NCBI Taxonomy" id="158441"/>
    <lineage>
        <taxon>Eukaryota</taxon>
        <taxon>Metazoa</taxon>
        <taxon>Ecdysozoa</taxon>
        <taxon>Arthropoda</taxon>
        <taxon>Hexapoda</taxon>
        <taxon>Collembola</taxon>
        <taxon>Entomobryomorpha</taxon>
        <taxon>Isotomoidea</taxon>
        <taxon>Isotomidae</taxon>
        <taxon>Proisotominae</taxon>
        <taxon>Folsomia</taxon>
    </lineage>
</organism>
<dbReference type="EMBL" id="LNIX01000009">
    <property type="protein sequence ID" value="OXA50177.1"/>
    <property type="molecule type" value="Genomic_DNA"/>
</dbReference>
<comment type="caution">
    <text evidence="3">The sequence shown here is derived from an EMBL/GenBank/DDBJ whole genome shotgun (WGS) entry which is preliminary data.</text>
</comment>
<evidence type="ECO:0000313" key="4">
    <source>
        <dbReference type="Proteomes" id="UP000198287"/>
    </source>
</evidence>
<gene>
    <name evidence="3" type="ORF">Fcan01_15139</name>
</gene>
<feature type="compositionally biased region" description="Low complexity" evidence="1">
    <location>
        <begin position="278"/>
        <end position="291"/>
    </location>
</feature>
<dbReference type="OMA" id="VWRRDNI"/>
<keyword evidence="4" id="KW-1185">Reference proteome</keyword>
<evidence type="ECO:0000313" key="3">
    <source>
        <dbReference type="EMBL" id="OXA50177.1"/>
    </source>
</evidence>
<dbReference type="OrthoDB" id="2159131at2759"/>
<sequence>MNILPHKSWHVRTKKNIARVRKDEAQAAEEEKERQRKIALAGQEARTALLRQRASERLTSASEAAPIATSTEDRSITLAPVNDIVQSDGHVNFFVDVEEGRRQGGVNKEAEAEKKQEQEDYEKKIGYLVYLGQDSHESSKTRPWYANIERGTASEPKVKETFEKIKNFENSGFLQGTTSKNCDLTPDELKLAKFKSFQDPLSDIRKYLKTPGVAQKLEQINKKTKALKRKRSPSPPPTSSHSKKSKKHKTDKSKKKSSKKSKHKSHHKDKKHKRKHSSSSTKLKSSSSSSSGEEETSEDEIKRINLEKLRAERLQREREERRRTEQLMAKLRGEKPPEELEKEKAAIAEAERDGGFTTGTRVKQKYNSQFNPDLARQNY</sequence>
<feature type="domain" description="CBF1-interacting co-repressor CIR N-terminal" evidence="2">
    <location>
        <begin position="8"/>
        <end position="44"/>
    </location>
</feature>
<dbReference type="AlphaFoldDB" id="A0A226DZM7"/>